<dbReference type="EnsemblPlants" id="TuG1812G0100000996.01.T03">
    <property type="protein sequence ID" value="TuG1812G0100000996.01.T03"/>
    <property type="gene ID" value="TuG1812G0100000996.01"/>
</dbReference>
<reference evidence="2" key="2">
    <citation type="submission" date="2018-03" db="EMBL/GenBank/DDBJ databases">
        <title>The Triticum urartu genome reveals the dynamic nature of wheat genome evolution.</title>
        <authorList>
            <person name="Ling H."/>
            <person name="Ma B."/>
            <person name="Shi X."/>
            <person name="Liu H."/>
            <person name="Dong L."/>
            <person name="Sun H."/>
            <person name="Cao Y."/>
            <person name="Gao Q."/>
            <person name="Zheng S."/>
            <person name="Li Y."/>
            <person name="Yu Y."/>
            <person name="Du H."/>
            <person name="Qi M."/>
            <person name="Li Y."/>
            <person name="Yu H."/>
            <person name="Cui Y."/>
            <person name="Wang N."/>
            <person name="Chen C."/>
            <person name="Wu H."/>
            <person name="Zhao Y."/>
            <person name="Zhang J."/>
            <person name="Li Y."/>
            <person name="Zhou W."/>
            <person name="Zhang B."/>
            <person name="Hu W."/>
            <person name="Eijk M."/>
            <person name="Tang J."/>
            <person name="Witsenboer H."/>
            <person name="Zhao S."/>
            <person name="Li Z."/>
            <person name="Zhang A."/>
            <person name="Wang D."/>
            <person name="Liang C."/>
        </authorList>
    </citation>
    <scope>NUCLEOTIDE SEQUENCE [LARGE SCALE GENOMIC DNA]</scope>
    <source>
        <strain evidence="2">cv. G1812</strain>
    </source>
</reference>
<protein>
    <submittedName>
        <fullName evidence="2">Uncharacterized protein</fullName>
    </submittedName>
</protein>
<reference evidence="3" key="1">
    <citation type="journal article" date="2013" name="Nature">
        <title>Draft genome of the wheat A-genome progenitor Triticum urartu.</title>
        <authorList>
            <person name="Ling H.Q."/>
            <person name="Zhao S."/>
            <person name="Liu D."/>
            <person name="Wang J."/>
            <person name="Sun H."/>
            <person name="Zhang C."/>
            <person name="Fan H."/>
            <person name="Li D."/>
            <person name="Dong L."/>
            <person name="Tao Y."/>
            <person name="Gao C."/>
            <person name="Wu H."/>
            <person name="Li Y."/>
            <person name="Cui Y."/>
            <person name="Guo X."/>
            <person name="Zheng S."/>
            <person name="Wang B."/>
            <person name="Yu K."/>
            <person name="Liang Q."/>
            <person name="Yang W."/>
            <person name="Lou X."/>
            <person name="Chen J."/>
            <person name="Feng M."/>
            <person name="Jian J."/>
            <person name="Zhang X."/>
            <person name="Luo G."/>
            <person name="Jiang Y."/>
            <person name="Liu J."/>
            <person name="Wang Z."/>
            <person name="Sha Y."/>
            <person name="Zhang B."/>
            <person name="Wu H."/>
            <person name="Tang D."/>
            <person name="Shen Q."/>
            <person name="Xue P."/>
            <person name="Zou S."/>
            <person name="Wang X."/>
            <person name="Liu X."/>
            <person name="Wang F."/>
            <person name="Yang Y."/>
            <person name="An X."/>
            <person name="Dong Z."/>
            <person name="Zhang K."/>
            <person name="Zhang X."/>
            <person name="Luo M.C."/>
            <person name="Dvorak J."/>
            <person name="Tong Y."/>
            <person name="Wang J."/>
            <person name="Yang H."/>
            <person name="Li Z."/>
            <person name="Wang D."/>
            <person name="Zhang A."/>
            <person name="Wang J."/>
        </authorList>
    </citation>
    <scope>NUCLEOTIDE SEQUENCE</scope>
    <source>
        <strain evidence="3">cv. G1812</strain>
    </source>
</reference>
<evidence type="ECO:0000313" key="3">
    <source>
        <dbReference type="Proteomes" id="UP000015106"/>
    </source>
</evidence>
<dbReference type="Proteomes" id="UP000015106">
    <property type="component" value="Chromosome 1"/>
</dbReference>
<organism evidence="2 3">
    <name type="scientific">Triticum urartu</name>
    <name type="common">Red wild einkorn</name>
    <name type="synonym">Crithodium urartu</name>
    <dbReference type="NCBI Taxonomy" id="4572"/>
    <lineage>
        <taxon>Eukaryota</taxon>
        <taxon>Viridiplantae</taxon>
        <taxon>Streptophyta</taxon>
        <taxon>Embryophyta</taxon>
        <taxon>Tracheophyta</taxon>
        <taxon>Spermatophyta</taxon>
        <taxon>Magnoliopsida</taxon>
        <taxon>Liliopsida</taxon>
        <taxon>Poales</taxon>
        <taxon>Poaceae</taxon>
        <taxon>BOP clade</taxon>
        <taxon>Pooideae</taxon>
        <taxon>Triticodae</taxon>
        <taxon>Triticeae</taxon>
        <taxon>Triticinae</taxon>
        <taxon>Triticum</taxon>
    </lineage>
</organism>
<name>A0A8R7NYY5_TRIUA</name>
<proteinExistence type="predicted"/>
<feature type="compositionally biased region" description="Basic residues" evidence="1">
    <location>
        <begin position="24"/>
        <end position="33"/>
    </location>
</feature>
<sequence>GAGRAGEGRRDRGAGHARGPDRRQGRRVRVPRRPPLRGGAVVVAPLQEGRSRNCWGWHAW</sequence>
<reference evidence="2" key="3">
    <citation type="submission" date="2022-06" db="UniProtKB">
        <authorList>
            <consortium name="EnsemblPlants"/>
        </authorList>
    </citation>
    <scope>IDENTIFICATION</scope>
</reference>
<gene>
    <name evidence="2" type="primary">LOC125547660</name>
</gene>
<evidence type="ECO:0000313" key="2">
    <source>
        <dbReference type="EnsemblPlants" id="TuG1812G0100000996.01.T03"/>
    </source>
</evidence>
<keyword evidence="3" id="KW-1185">Reference proteome</keyword>
<feature type="region of interest" description="Disordered" evidence="1">
    <location>
        <begin position="1"/>
        <end position="33"/>
    </location>
</feature>
<feature type="compositionally biased region" description="Basic and acidic residues" evidence="1">
    <location>
        <begin position="1"/>
        <end position="23"/>
    </location>
</feature>
<dbReference type="AlphaFoldDB" id="A0A8R7NYY5"/>
<evidence type="ECO:0000256" key="1">
    <source>
        <dbReference type="SAM" id="MobiDB-lite"/>
    </source>
</evidence>
<accession>A0A8R7NYY5</accession>
<dbReference type="Gramene" id="TuG1812G0100000996.01.T03">
    <property type="protein sequence ID" value="TuG1812G0100000996.01.T03"/>
    <property type="gene ID" value="TuG1812G0100000996.01"/>
</dbReference>